<dbReference type="InterPro" id="IPR036046">
    <property type="entry name" value="Acylphosphatase-like_dom_sf"/>
</dbReference>
<dbReference type="PROSITE" id="PS50925">
    <property type="entry name" value="BLUF"/>
    <property type="match status" value="1"/>
</dbReference>
<name>Q58PP1_9PROT</name>
<reference evidence="2" key="1">
    <citation type="journal article" date="2005" name="Environ. Microbiol.">
        <title>Aerobic anoxygenic photosynthesis genes and operons in uncultured bacteria in the Delaware River.</title>
        <authorList>
            <person name="Waidner L.A."/>
            <person name="Kirchman D.L."/>
        </authorList>
    </citation>
    <scope>NUCLEOTIDE SEQUENCE</scope>
</reference>
<feature type="domain" description="BLUF" evidence="1">
    <location>
        <begin position="9"/>
        <end position="100"/>
    </location>
</feature>
<dbReference type="GO" id="GO:0009882">
    <property type="term" value="F:blue light photoreceptor activity"/>
    <property type="evidence" value="ECO:0007669"/>
    <property type="project" value="InterPro"/>
</dbReference>
<accession>Q58PP1</accession>
<dbReference type="Gene3D" id="3.30.70.100">
    <property type="match status" value="1"/>
</dbReference>
<dbReference type="EMBL" id="AY912082">
    <property type="protein sequence ID" value="AAX48191.1"/>
    <property type="molecule type" value="Genomic_DNA"/>
</dbReference>
<dbReference type="Pfam" id="PF04940">
    <property type="entry name" value="BLUF"/>
    <property type="match status" value="1"/>
</dbReference>
<sequence length="147" mass="16676">MKDNRHNIQVRLLYVSHAVGPQTTTVTTSILLQAQTHNAVHGITGVLCQGQGFFFQVLEGERSRVNALYRRICVDKRHHAVDVLHYEEIKERLFGQWSMALIRLPVNDPMVNRQHPEFDPYATSGPEVMAQLLDWVATGQPIEMTGS</sequence>
<dbReference type="SUPFAM" id="SSF54975">
    <property type="entry name" value="Acylphosphatase/BLUF domain-like"/>
    <property type="match status" value="1"/>
</dbReference>
<dbReference type="InterPro" id="IPR007024">
    <property type="entry name" value="BLUF_domain"/>
</dbReference>
<proteinExistence type="predicted"/>
<evidence type="ECO:0000259" key="1">
    <source>
        <dbReference type="PROSITE" id="PS50925"/>
    </source>
</evidence>
<evidence type="ECO:0000313" key="2">
    <source>
        <dbReference type="EMBL" id="AAX48191.1"/>
    </source>
</evidence>
<dbReference type="GO" id="GO:0071949">
    <property type="term" value="F:FAD binding"/>
    <property type="evidence" value="ECO:0007669"/>
    <property type="project" value="InterPro"/>
</dbReference>
<organism evidence="2">
    <name type="scientific">uncultured proteobacterium DelRiverFos06H03</name>
    <dbReference type="NCBI Taxonomy" id="311783"/>
    <lineage>
        <taxon>Bacteria</taxon>
        <taxon>Pseudomonadati</taxon>
        <taxon>Pseudomonadota</taxon>
        <taxon>environmental samples</taxon>
    </lineage>
</organism>
<dbReference type="AlphaFoldDB" id="Q58PP1"/>
<gene>
    <name evidence="2" type="primary">bluF</name>
    <name evidence="2" type="ORF">DelRiverFos06H03.10</name>
</gene>
<protein>
    <submittedName>
        <fullName evidence="2">Expression activator-related protein</fullName>
    </submittedName>
</protein>
<dbReference type="SMART" id="SM01034">
    <property type="entry name" value="BLUF"/>
    <property type="match status" value="1"/>
</dbReference>